<dbReference type="AlphaFoldDB" id="A0A7N2R3S3"/>
<evidence type="ECO:0000313" key="2">
    <source>
        <dbReference type="Proteomes" id="UP000594261"/>
    </source>
</evidence>
<evidence type="ECO:0000313" key="1">
    <source>
        <dbReference type="EnsemblPlants" id="QL04p080867:mrna"/>
    </source>
</evidence>
<reference evidence="1 2" key="1">
    <citation type="journal article" date="2016" name="G3 (Bethesda)">
        <title>First Draft Assembly and Annotation of the Genome of a California Endemic Oak Quercus lobata Nee (Fagaceae).</title>
        <authorList>
            <person name="Sork V.L."/>
            <person name="Fitz-Gibbon S.T."/>
            <person name="Puiu D."/>
            <person name="Crepeau M."/>
            <person name="Gugger P.F."/>
            <person name="Sherman R."/>
            <person name="Stevens K."/>
            <person name="Langley C.H."/>
            <person name="Pellegrini M."/>
            <person name="Salzberg S.L."/>
        </authorList>
    </citation>
    <scope>NUCLEOTIDE SEQUENCE [LARGE SCALE GENOMIC DNA]</scope>
    <source>
        <strain evidence="1 2">cv. SW786</strain>
    </source>
</reference>
<protein>
    <submittedName>
        <fullName evidence="1">Uncharacterized protein</fullName>
    </submittedName>
</protein>
<dbReference type="Proteomes" id="UP000594261">
    <property type="component" value="Chromosome 4"/>
</dbReference>
<dbReference type="EMBL" id="LRBV02000004">
    <property type="status" value="NOT_ANNOTATED_CDS"/>
    <property type="molecule type" value="Genomic_DNA"/>
</dbReference>
<dbReference type="EnsemblPlants" id="QL04p080867:mrna">
    <property type="protein sequence ID" value="QL04p080867:mrna"/>
    <property type="gene ID" value="QL04p080867"/>
</dbReference>
<organism evidence="1 2">
    <name type="scientific">Quercus lobata</name>
    <name type="common">Valley oak</name>
    <dbReference type="NCBI Taxonomy" id="97700"/>
    <lineage>
        <taxon>Eukaryota</taxon>
        <taxon>Viridiplantae</taxon>
        <taxon>Streptophyta</taxon>
        <taxon>Embryophyta</taxon>
        <taxon>Tracheophyta</taxon>
        <taxon>Spermatophyta</taxon>
        <taxon>Magnoliopsida</taxon>
        <taxon>eudicotyledons</taxon>
        <taxon>Gunneridae</taxon>
        <taxon>Pentapetalae</taxon>
        <taxon>rosids</taxon>
        <taxon>fabids</taxon>
        <taxon>Fagales</taxon>
        <taxon>Fagaceae</taxon>
        <taxon>Quercus</taxon>
    </lineage>
</organism>
<keyword evidence="2" id="KW-1185">Reference proteome</keyword>
<dbReference type="Gramene" id="QL04p080867:mrna">
    <property type="protein sequence ID" value="QL04p080867:mrna"/>
    <property type="gene ID" value="QL04p080867"/>
</dbReference>
<name>A0A7N2R3S3_QUELO</name>
<proteinExistence type="predicted"/>
<reference evidence="1" key="2">
    <citation type="submission" date="2021-01" db="UniProtKB">
        <authorList>
            <consortium name="EnsemblPlants"/>
        </authorList>
    </citation>
    <scope>IDENTIFICATION</scope>
</reference>
<sequence>MSFSLLGGDAKLRSGVMTKNPAQSQNQALRACNPASIWADQTSPSQTHDFNSNRPCLITVKHIEEPEQQGEIFEPCVANLVQPIEVSYTLPIVQKDDSIILDEEKVPQGSVTLEGAHDMILEVAECAINQPSMVHVDKQLYEVEKADTIVLLMVQDKIVLMPPIDFVITKEFNDVMECKVSPFSVLLTMIPELRQVLCARALFLPCFKTQGQVFSN</sequence>
<dbReference type="InParanoid" id="A0A7N2R3S3"/>
<accession>A0A7N2R3S3</accession>